<reference evidence="2" key="2">
    <citation type="journal article" date="2016" name="Genome Announc.">
        <title>Draft Genome Sequences of Two Novel Amoeba-Resistant Intranuclear Bacteria, 'Candidatus Berkiella cookevillensis' and 'Candidatus Berkiella aquae'.</title>
        <authorList>
            <person name="Mehari Y.T."/>
            <person name="Arivett B.A."/>
            <person name="Farone A.L."/>
            <person name="Gunderson J.H."/>
            <person name="Farone M.B."/>
        </authorList>
    </citation>
    <scope>NUCLEOTIDE SEQUENCE</scope>
    <source>
        <strain evidence="2">HT99</strain>
    </source>
</reference>
<dbReference type="Proteomes" id="UP000051497">
    <property type="component" value="Unassembled WGS sequence"/>
</dbReference>
<evidence type="ECO:0000313" key="3">
    <source>
        <dbReference type="Proteomes" id="UP000051497"/>
    </source>
</evidence>
<gene>
    <name evidence="2" type="ORF">HT99x_006475</name>
    <name evidence="1" type="ORF">HT99x_01819</name>
</gene>
<sequence>MGSACARRGAGKRPKNQKLLERYHPDEAKQYLESYDKIVTMQHDQSELKKIFDLGRECALRGEERPALENLLKNYTADQANIYLLAYDRTVGMPEINVNISKCKKTKRAAEPEKRNIRRKTKEVMVNEQPPQLENLLFNFSEYLSENEVVINELPTSLDRTPTPMLGYSYYGQPAAVPQTQRYMSGYRQPSVLPETTTCIPGYAYYCQPASLHKTPTYMQGNQYQNDKYPTSLAETPACISEYQHYSQPASLHEIPTCMQGNQHHNDRQLISLEETPTFMLADEYDGQFASLEETPNFMPGYQYYGECQDKNFLGLEANDLEYSVEEKFEIFQHTIFG</sequence>
<evidence type="ECO:0000313" key="1">
    <source>
        <dbReference type="EMBL" id="KRG21263.1"/>
    </source>
</evidence>
<keyword evidence="3" id="KW-1185">Reference proteome</keyword>
<name>A0A0Q9YKQ7_9GAMM</name>
<organism evidence="1">
    <name type="scientific">Candidatus Berkiella aquae</name>
    <dbReference type="NCBI Taxonomy" id="295108"/>
    <lineage>
        <taxon>Bacteria</taxon>
        <taxon>Pseudomonadati</taxon>
        <taxon>Pseudomonadota</taxon>
        <taxon>Gammaproteobacteria</taxon>
        <taxon>Candidatus Berkiellales</taxon>
        <taxon>Candidatus Berkiellaceae</taxon>
        <taxon>Candidatus Berkiella</taxon>
    </lineage>
</organism>
<protein>
    <submittedName>
        <fullName evidence="1">Uncharacterized protein</fullName>
    </submittedName>
</protein>
<dbReference type="AlphaFoldDB" id="A0A0Q9YKQ7"/>
<proteinExistence type="predicted"/>
<comment type="caution">
    <text evidence="1">The sequence shown here is derived from an EMBL/GenBank/DDBJ whole genome shotgun (WGS) entry which is preliminary data.</text>
</comment>
<dbReference type="EMBL" id="LKAJ01000006">
    <property type="protein sequence ID" value="KRG21263.1"/>
    <property type="molecule type" value="Genomic_DNA"/>
</dbReference>
<reference evidence="2" key="3">
    <citation type="submission" date="2021-06" db="EMBL/GenBank/DDBJ databases">
        <title>Genomic Description and Analysis of Intracellular Bacteria, Candidatus Berkiella cookevillensis and Candidatus Berkiella aquae.</title>
        <authorList>
            <person name="Kidane D.T."/>
            <person name="Mehari Y.T."/>
            <person name="Rice F.C."/>
            <person name="Arivett B.A."/>
            <person name="Farone A.L."/>
            <person name="Berk S.G."/>
            <person name="Farone M.B."/>
        </authorList>
    </citation>
    <scope>NUCLEOTIDE SEQUENCE</scope>
    <source>
        <strain evidence="2">HT99</strain>
    </source>
</reference>
<dbReference type="RefSeq" id="WP_075066431.1">
    <property type="nucleotide sequence ID" value="NZ_LKAJ02000001.1"/>
</dbReference>
<dbReference type="STRING" id="295108.HT99x_01819"/>
<reference evidence="1" key="1">
    <citation type="submission" date="2015-09" db="EMBL/GenBank/DDBJ databases">
        <title>Draft Genome Sequences of Two Novel Amoeba-resistant Intranuclear Bacteria, Candidatus Berkiella cookevillensis and Candidatus Berkiella aquae.</title>
        <authorList>
            <person name="Mehari Y.T."/>
            <person name="Arivett B.A."/>
            <person name="Farone A.L."/>
            <person name="Gunderson J.H."/>
            <person name="Farone M.B."/>
        </authorList>
    </citation>
    <scope>NUCLEOTIDE SEQUENCE [LARGE SCALE GENOMIC DNA]</scope>
    <source>
        <strain evidence="1">HT99</strain>
    </source>
</reference>
<dbReference type="EMBL" id="LKAJ02000001">
    <property type="protein sequence ID" value="MCS5711070.1"/>
    <property type="molecule type" value="Genomic_DNA"/>
</dbReference>
<accession>A0A0Q9YKQ7</accession>
<evidence type="ECO:0000313" key="2">
    <source>
        <dbReference type="EMBL" id="MCS5711070.1"/>
    </source>
</evidence>